<dbReference type="EnsemblMetazoa" id="GAUT015132-RA">
    <property type="protein sequence ID" value="GAUT015132-PA"/>
    <property type="gene ID" value="GAUT015132"/>
</dbReference>
<reference evidence="1" key="1">
    <citation type="submission" date="2020-05" db="UniProtKB">
        <authorList>
            <consortium name="EnsemblMetazoa"/>
        </authorList>
    </citation>
    <scope>IDENTIFICATION</scope>
    <source>
        <strain evidence="1">TTRI</strain>
    </source>
</reference>
<dbReference type="Proteomes" id="UP000078200">
    <property type="component" value="Unassembled WGS sequence"/>
</dbReference>
<protein>
    <submittedName>
        <fullName evidence="1">Uncharacterized protein</fullName>
    </submittedName>
</protein>
<dbReference type="VEuPathDB" id="VectorBase:GAUT015132"/>
<evidence type="ECO:0000313" key="2">
    <source>
        <dbReference type="Proteomes" id="UP000078200"/>
    </source>
</evidence>
<proteinExistence type="predicted"/>
<evidence type="ECO:0000313" key="1">
    <source>
        <dbReference type="EnsemblMetazoa" id="GAUT015132-PA"/>
    </source>
</evidence>
<dbReference type="AlphaFoldDB" id="A0A1A9UTW8"/>
<keyword evidence="2" id="KW-1185">Reference proteome</keyword>
<sequence length="101" mass="11337">MKQKLLEQCLLFIFLSEPLSSKQQSWSKFLFYSKDTSVADSNALAFLLRLTKSLCQTRQCYKGCRNATKNLADFQLSNSEPILLFSSADNFAVAKAKSAQA</sequence>
<accession>A0A1A9UTW8</accession>
<name>A0A1A9UTW8_GLOAU</name>
<organism evidence="1 2">
    <name type="scientific">Glossina austeni</name>
    <name type="common">Savannah tsetse fly</name>
    <dbReference type="NCBI Taxonomy" id="7395"/>
    <lineage>
        <taxon>Eukaryota</taxon>
        <taxon>Metazoa</taxon>
        <taxon>Ecdysozoa</taxon>
        <taxon>Arthropoda</taxon>
        <taxon>Hexapoda</taxon>
        <taxon>Insecta</taxon>
        <taxon>Pterygota</taxon>
        <taxon>Neoptera</taxon>
        <taxon>Endopterygota</taxon>
        <taxon>Diptera</taxon>
        <taxon>Brachycera</taxon>
        <taxon>Muscomorpha</taxon>
        <taxon>Hippoboscoidea</taxon>
        <taxon>Glossinidae</taxon>
        <taxon>Glossina</taxon>
    </lineage>
</organism>